<dbReference type="InterPro" id="IPR043502">
    <property type="entry name" value="DNA/RNA_pol_sf"/>
</dbReference>
<keyword evidence="3" id="KW-1185">Reference proteome</keyword>
<dbReference type="EMBL" id="JAVRJZ010000006">
    <property type="protein sequence ID" value="KAK2721815.1"/>
    <property type="molecule type" value="Genomic_DNA"/>
</dbReference>
<dbReference type="Proteomes" id="UP001187531">
    <property type="component" value="Unassembled WGS sequence"/>
</dbReference>
<dbReference type="Gene3D" id="3.10.10.10">
    <property type="entry name" value="HIV Type 1 Reverse Transcriptase, subunit A, domain 1"/>
    <property type="match status" value="1"/>
</dbReference>
<dbReference type="Pfam" id="PF00078">
    <property type="entry name" value="RVT_1"/>
    <property type="match status" value="1"/>
</dbReference>
<proteinExistence type="predicted"/>
<dbReference type="SUPFAM" id="SSF56672">
    <property type="entry name" value="DNA/RNA polymerases"/>
    <property type="match status" value="1"/>
</dbReference>
<protein>
    <recommendedName>
        <fullName evidence="1">Reverse transcriptase domain-containing protein</fullName>
    </recommendedName>
</protein>
<evidence type="ECO:0000259" key="1">
    <source>
        <dbReference type="Pfam" id="PF00078"/>
    </source>
</evidence>
<comment type="caution">
    <text evidence="2">The sequence shown here is derived from an EMBL/GenBank/DDBJ whole genome shotgun (WGS) entry which is preliminary data.</text>
</comment>
<sequence>MGTKPGNCQKVTLGIVSMGKIVEIPVMQLLSHVASIRRTESPFVIKACYPDISREFRSITNDPLKYTRTSILTLDLNSRSVPVKVYICHTLQYPMVLSYDAMRENALIFDAESCQVFFRKDVSKDFRGSGFSNISSLAKAIGSVNVVAESEVCCKNIVGSVVECDASPSTRLDGDVSVFNLILPLIEIVAGKGLDISSDSSEGFVVRLVRTEMVPAQSIKRVRVRTQLPEGAKFSLSYFSPVDHSKLLEIDDQLVEIDESGFFDLLLVNNADQDIQVKKKFRDIFAAHESHLGACEAVKHTINTRNSPPTKSRPYNVPHALRDVLKEELDTLLEAGIVEEGDGPYAAPRLMDRVFKSLLHKTLECFLDDLISHTENTERHLNVLELGFAKVREANLRLRPSKCKFLAESVVLLGHLVSHGSIRPDPEKIRAIEKLDYPSNLEELRSALRIFCWLRKYIPSFSELASPLTELTKKNVPFEWTELHGSVFNSLKEKLISSPISGLPRIGKDFDFEVAYRPGSQNKVPDTLSRLPVVSAVVDSDSFPILPQAIDMEELRKAQKADRFCTSIVKYLASKLIMPLDVEKLVIREIQNFVIENGVLFHVSTASDATNYTRQHTIATSIVSHDSFLHPSISTKFQREAALRIFIGHPRVASST</sequence>
<dbReference type="GO" id="GO:0071897">
    <property type="term" value="P:DNA biosynthetic process"/>
    <property type="evidence" value="ECO:0007669"/>
    <property type="project" value="UniProtKB-ARBA"/>
</dbReference>
<name>A0AA88LHF3_ARTSF</name>
<dbReference type="PANTHER" id="PTHR37984">
    <property type="entry name" value="PROTEIN CBG26694"/>
    <property type="match status" value="1"/>
</dbReference>
<dbReference type="PANTHER" id="PTHR37984:SF5">
    <property type="entry name" value="PROTEIN NYNRIN-LIKE"/>
    <property type="match status" value="1"/>
</dbReference>
<dbReference type="InterPro" id="IPR050951">
    <property type="entry name" value="Retrovirus_Pol_polyprotein"/>
</dbReference>
<reference evidence="2" key="1">
    <citation type="submission" date="2023-07" db="EMBL/GenBank/DDBJ databases">
        <title>Chromosome-level genome assembly of Artemia franciscana.</title>
        <authorList>
            <person name="Jo E."/>
        </authorList>
    </citation>
    <scope>NUCLEOTIDE SEQUENCE</scope>
    <source>
        <tissue evidence="2">Whole body</tissue>
    </source>
</reference>
<dbReference type="Gene3D" id="3.30.70.270">
    <property type="match status" value="2"/>
</dbReference>
<dbReference type="InterPro" id="IPR000477">
    <property type="entry name" value="RT_dom"/>
</dbReference>
<gene>
    <name evidence="2" type="ORF">QYM36_003957</name>
</gene>
<evidence type="ECO:0000313" key="2">
    <source>
        <dbReference type="EMBL" id="KAK2721815.1"/>
    </source>
</evidence>
<dbReference type="AlphaFoldDB" id="A0AA88LHF3"/>
<organism evidence="2 3">
    <name type="scientific">Artemia franciscana</name>
    <name type="common">Brine shrimp</name>
    <name type="synonym">Artemia sanfranciscana</name>
    <dbReference type="NCBI Taxonomy" id="6661"/>
    <lineage>
        <taxon>Eukaryota</taxon>
        <taxon>Metazoa</taxon>
        <taxon>Ecdysozoa</taxon>
        <taxon>Arthropoda</taxon>
        <taxon>Crustacea</taxon>
        <taxon>Branchiopoda</taxon>
        <taxon>Anostraca</taxon>
        <taxon>Artemiidae</taxon>
        <taxon>Artemia</taxon>
    </lineage>
</organism>
<accession>A0AA88LHF3</accession>
<dbReference type="InterPro" id="IPR043128">
    <property type="entry name" value="Rev_trsase/Diguanyl_cyclase"/>
</dbReference>
<feature type="domain" description="Reverse transcriptase" evidence="1">
    <location>
        <begin position="343"/>
        <end position="415"/>
    </location>
</feature>
<evidence type="ECO:0000313" key="3">
    <source>
        <dbReference type="Proteomes" id="UP001187531"/>
    </source>
</evidence>